<dbReference type="InterPro" id="IPR029045">
    <property type="entry name" value="ClpP/crotonase-like_dom_sf"/>
</dbReference>
<evidence type="ECO:0000313" key="3">
    <source>
        <dbReference type="EMBL" id="GAA2468399.1"/>
    </source>
</evidence>
<dbReference type="Proteomes" id="UP001500730">
    <property type="component" value="Unassembled WGS sequence"/>
</dbReference>
<name>A0ABP5XU62_9MICO</name>
<dbReference type="CDD" id="cd06558">
    <property type="entry name" value="crotonase-like"/>
    <property type="match status" value="1"/>
</dbReference>
<proteinExistence type="inferred from homology"/>
<evidence type="ECO:0000256" key="1">
    <source>
        <dbReference type="ARBA" id="ARBA00005254"/>
    </source>
</evidence>
<dbReference type="PROSITE" id="PS00166">
    <property type="entry name" value="ENOYL_COA_HYDRATASE"/>
    <property type="match status" value="1"/>
</dbReference>
<reference evidence="4" key="1">
    <citation type="journal article" date="2019" name="Int. J. Syst. Evol. Microbiol.">
        <title>The Global Catalogue of Microorganisms (GCM) 10K type strain sequencing project: providing services to taxonomists for standard genome sequencing and annotation.</title>
        <authorList>
            <consortium name="The Broad Institute Genomics Platform"/>
            <consortium name="The Broad Institute Genome Sequencing Center for Infectious Disease"/>
            <person name="Wu L."/>
            <person name="Ma J."/>
        </authorList>
    </citation>
    <scope>NUCLEOTIDE SEQUENCE [LARGE SCALE GENOMIC DNA]</scope>
    <source>
        <strain evidence="4">JCM 16259</strain>
    </source>
</reference>
<dbReference type="Gene3D" id="3.90.226.10">
    <property type="entry name" value="2-enoyl-CoA Hydratase, Chain A, domain 1"/>
    <property type="match status" value="1"/>
</dbReference>
<dbReference type="EMBL" id="BAAARE010000001">
    <property type="protein sequence ID" value="GAA2468399.1"/>
    <property type="molecule type" value="Genomic_DNA"/>
</dbReference>
<keyword evidence="4" id="KW-1185">Reference proteome</keyword>
<evidence type="ECO:0000256" key="2">
    <source>
        <dbReference type="RuleBase" id="RU003707"/>
    </source>
</evidence>
<dbReference type="InterPro" id="IPR018376">
    <property type="entry name" value="Enoyl-CoA_hyd/isom_CS"/>
</dbReference>
<gene>
    <name evidence="3" type="ORF">GCM10009858_02060</name>
</gene>
<dbReference type="SUPFAM" id="SSF52096">
    <property type="entry name" value="ClpP/crotonase"/>
    <property type="match status" value="1"/>
</dbReference>
<organism evidence="3 4">
    <name type="scientific">Terrabacter carboxydivorans</name>
    <dbReference type="NCBI Taxonomy" id="619730"/>
    <lineage>
        <taxon>Bacteria</taxon>
        <taxon>Bacillati</taxon>
        <taxon>Actinomycetota</taxon>
        <taxon>Actinomycetes</taxon>
        <taxon>Micrococcales</taxon>
        <taxon>Intrasporangiaceae</taxon>
        <taxon>Terrabacter</taxon>
    </lineage>
</organism>
<dbReference type="PANTHER" id="PTHR11941:SF54">
    <property type="entry name" value="ENOYL-COA HYDRATASE, MITOCHONDRIAL"/>
    <property type="match status" value="1"/>
</dbReference>
<dbReference type="RefSeq" id="WP_344252259.1">
    <property type="nucleotide sequence ID" value="NZ_BAAARE010000001.1"/>
</dbReference>
<sequence length="261" mass="27253">MLLFENDNVTVTLASGVATVTIDRPPVNALNRELLGALDAAVAAAVRSPDSHSILLTGTGRRFVAGADITMLAQLDGRSAAEFGKIIQGTFNRIEAASKPTVAVINGDALGGGLELALACDIRFAVADARLGLPEIRLGLVPGAGGTQRLTEALGKPRALEMLLTGTPLRASQALDLGLVNGVFDRADLGREAFEWARSLTAGPPLAYAAAKACVRTNLTAGRDRGFLEEVKSLENLVDTADGREGVAAFLQKRAPHFRGC</sequence>
<evidence type="ECO:0000313" key="4">
    <source>
        <dbReference type="Proteomes" id="UP001500730"/>
    </source>
</evidence>
<dbReference type="Pfam" id="PF00378">
    <property type="entry name" value="ECH_1"/>
    <property type="match status" value="1"/>
</dbReference>
<comment type="caution">
    <text evidence="3">The sequence shown here is derived from an EMBL/GenBank/DDBJ whole genome shotgun (WGS) entry which is preliminary data.</text>
</comment>
<comment type="similarity">
    <text evidence="1 2">Belongs to the enoyl-CoA hydratase/isomerase family.</text>
</comment>
<dbReference type="PANTHER" id="PTHR11941">
    <property type="entry name" value="ENOYL-COA HYDRATASE-RELATED"/>
    <property type="match status" value="1"/>
</dbReference>
<dbReference type="InterPro" id="IPR001753">
    <property type="entry name" value="Enoyl-CoA_hydra/iso"/>
</dbReference>
<accession>A0ABP5XU62</accession>
<protein>
    <submittedName>
        <fullName evidence="3">Enoyl-CoA hydratase-related protein</fullName>
    </submittedName>
</protein>